<dbReference type="VEuPathDB" id="FungiDB:yc1106_02803"/>
<feature type="compositionally biased region" description="Low complexity" evidence="1">
    <location>
        <begin position="192"/>
        <end position="213"/>
    </location>
</feature>
<keyword evidence="3" id="KW-1185">Reference proteome</keyword>
<feature type="region of interest" description="Disordered" evidence="1">
    <location>
        <begin position="163"/>
        <end position="227"/>
    </location>
</feature>
<feature type="region of interest" description="Disordered" evidence="1">
    <location>
        <begin position="115"/>
        <end position="145"/>
    </location>
</feature>
<evidence type="ECO:0000313" key="2">
    <source>
        <dbReference type="EMBL" id="USP75529.1"/>
    </source>
</evidence>
<evidence type="ECO:0000313" key="3">
    <source>
        <dbReference type="Proteomes" id="UP001056012"/>
    </source>
</evidence>
<feature type="region of interest" description="Disordered" evidence="1">
    <location>
        <begin position="325"/>
        <end position="377"/>
    </location>
</feature>
<organism evidence="2 3">
    <name type="scientific">Curvularia clavata</name>
    <dbReference type="NCBI Taxonomy" id="95742"/>
    <lineage>
        <taxon>Eukaryota</taxon>
        <taxon>Fungi</taxon>
        <taxon>Dikarya</taxon>
        <taxon>Ascomycota</taxon>
        <taxon>Pezizomycotina</taxon>
        <taxon>Dothideomycetes</taxon>
        <taxon>Pleosporomycetidae</taxon>
        <taxon>Pleosporales</taxon>
        <taxon>Pleosporineae</taxon>
        <taxon>Pleosporaceae</taxon>
        <taxon>Curvularia</taxon>
    </lineage>
</organism>
<sequence>MRYGRYAGTFSRTKSKTPGPWQYRHLQTNSKGQREFSTAPPELDIPPSQGLSKTSEAMGHNQKDMTLLDIDDFELRSKVAQLMAVAPALPIIELYHLVIDSEGCMAQAKKRARATSKAPYAAHTFTPSTFGHSRNIVEGDKNDEDGYSEDVVVKVDPSNLAFEWDDDDPASRSAPTLKARPRSNLGNKATDSSLLPLLKKPKPTKTSETSSRSTAKRLKVSSSQRLSTRETSSDRDFIVADNVMEVTYLNFYIANIIVTSAFYTHAQSGKVVLLDYQALPARGFALDLSAVAHYPIKDAISPSPLCGGSEVAPEKAGWANHGWSPFRELFPSNEEDGNKGEENEGSEGEKHPLADDSRESFKASNVTSKQWRTSSLT</sequence>
<evidence type="ECO:0000256" key="1">
    <source>
        <dbReference type="SAM" id="MobiDB-lite"/>
    </source>
</evidence>
<feature type="compositionally biased region" description="Basic and acidic residues" evidence="1">
    <location>
        <begin position="336"/>
        <end position="361"/>
    </location>
</feature>
<feature type="region of interest" description="Disordered" evidence="1">
    <location>
        <begin position="1"/>
        <end position="56"/>
    </location>
</feature>
<dbReference type="AlphaFoldDB" id="A0A9Q8Z620"/>
<dbReference type="Proteomes" id="UP001056012">
    <property type="component" value="Chromosome 2"/>
</dbReference>
<dbReference type="EMBL" id="CP089275">
    <property type="protein sequence ID" value="USP75529.1"/>
    <property type="molecule type" value="Genomic_DNA"/>
</dbReference>
<accession>A0A9Q8Z620</accession>
<proteinExistence type="predicted"/>
<gene>
    <name evidence="2" type="ORF">yc1106_02803</name>
</gene>
<name>A0A9Q8Z620_CURCL</name>
<feature type="compositionally biased region" description="Polar residues" evidence="1">
    <location>
        <begin position="362"/>
        <end position="377"/>
    </location>
</feature>
<dbReference type="OrthoDB" id="3798749at2759"/>
<protein>
    <submittedName>
        <fullName evidence="2">Uncharacterized protein</fullName>
    </submittedName>
</protein>
<reference evidence="2" key="1">
    <citation type="submission" date="2021-12" db="EMBL/GenBank/DDBJ databases">
        <title>Curvularia clavata genome.</title>
        <authorList>
            <person name="Cao Y."/>
        </authorList>
    </citation>
    <scope>NUCLEOTIDE SEQUENCE</scope>
    <source>
        <strain evidence="2">Yc1106</strain>
    </source>
</reference>